<evidence type="ECO:0000313" key="1">
    <source>
        <dbReference type="EMBL" id="TFH90347.1"/>
    </source>
</evidence>
<proteinExistence type="predicted"/>
<organism evidence="1 2">
    <name type="scientific">Vibrio ouci</name>
    <dbReference type="NCBI Taxonomy" id="2499078"/>
    <lineage>
        <taxon>Bacteria</taxon>
        <taxon>Pseudomonadati</taxon>
        <taxon>Pseudomonadota</taxon>
        <taxon>Gammaproteobacteria</taxon>
        <taxon>Vibrionales</taxon>
        <taxon>Vibrionaceae</taxon>
        <taxon>Vibrio</taxon>
    </lineage>
</organism>
<accession>A0A4Y8WC16</accession>
<comment type="caution">
    <text evidence="1">The sequence shown here is derived from an EMBL/GenBank/DDBJ whole genome shotgun (WGS) entry which is preliminary data.</text>
</comment>
<protein>
    <submittedName>
        <fullName evidence="1">Uncharacterized protein</fullName>
    </submittedName>
</protein>
<dbReference type="Proteomes" id="UP000297753">
    <property type="component" value="Unassembled WGS sequence"/>
</dbReference>
<sequence length="68" mass="8295">MFHQFQKKLLFCLKKIFVMDYYCREDYFQTNFLQNVIADKNSPELSIGRLIRRIVMDRFLPITPQFNA</sequence>
<keyword evidence="2" id="KW-1185">Reference proteome</keyword>
<gene>
    <name evidence="1" type="ORF">ELS82_17500</name>
</gene>
<name>A0A4Y8WC16_9VIBR</name>
<evidence type="ECO:0000313" key="2">
    <source>
        <dbReference type="Proteomes" id="UP000297753"/>
    </source>
</evidence>
<dbReference type="EMBL" id="SATR01000030">
    <property type="protein sequence ID" value="TFH90347.1"/>
    <property type="molecule type" value="Genomic_DNA"/>
</dbReference>
<dbReference type="AlphaFoldDB" id="A0A4Y8WC16"/>
<reference evidence="1 2" key="1">
    <citation type="submission" date="2019-01" db="EMBL/GenBank/DDBJ databases">
        <title>Vibrio BEI176 sp. nov, a marine bacterium isolated from China: eastern marignal seas.</title>
        <authorList>
            <person name="Li B."/>
        </authorList>
    </citation>
    <scope>NUCLEOTIDE SEQUENCE [LARGE SCALE GENOMIC DNA]</scope>
    <source>
        <strain evidence="1 2">BEI176</strain>
    </source>
</reference>